<dbReference type="Gene3D" id="2.160.10.10">
    <property type="entry name" value="Hexapeptide repeat proteins"/>
    <property type="match status" value="1"/>
</dbReference>
<gene>
    <name evidence="12" type="ORF">NX794_32340</name>
</gene>
<keyword evidence="7" id="KW-0677">Repeat</keyword>
<evidence type="ECO:0000256" key="1">
    <source>
        <dbReference type="ARBA" id="ARBA00004876"/>
    </source>
</evidence>
<name>A0ABT2BBG6_9ACTN</name>
<dbReference type="SUPFAM" id="SSF51161">
    <property type="entry name" value="Trimeric LpxA-like enzymes"/>
    <property type="match status" value="1"/>
</dbReference>
<dbReference type="Gene3D" id="1.10.3130.10">
    <property type="entry name" value="serine acetyltransferase, domain 1"/>
    <property type="match status" value="1"/>
</dbReference>
<comment type="pathway">
    <text evidence="1">Amino-acid biosynthesis; L-cysteine biosynthesis; L-cysteine from L-serine: step 1/2.</text>
</comment>
<dbReference type="InterPro" id="IPR011004">
    <property type="entry name" value="Trimer_LpxA-like_sf"/>
</dbReference>
<evidence type="ECO:0000256" key="10">
    <source>
        <dbReference type="ARBA" id="ARBA00049486"/>
    </source>
</evidence>
<evidence type="ECO:0000313" key="13">
    <source>
        <dbReference type="Proteomes" id="UP001205612"/>
    </source>
</evidence>
<evidence type="ECO:0000256" key="6">
    <source>
        <dbReference type="ARBA" id="ARBA00022679"/>
    </source>
</evidence>
<organism evidence="12 13">
    <name type="scientific">Streptomyces pyxinicus</name>
    <dbReference type="NCBI Taxonomy" id="2970331"/>
    <lineage>
        <taxon>Bacteria</taxon>
        <taxon>Bacillati</taxon>
        <taxon>Actinomycetota</taxon>
        <taxon>Actinomycetes</taxon>
        <taxon>Kitasatosporales</taxon>
        <taxon>Streptomycetaceae</taxon>
        <taxon>Streptomyces</taxon>
    </lineage>
</organism>
<dbReference type="PROSITE" id="PS00101">
    <property type="entry name" value="HEXAPEP_TRANSFERASES"/>
    <property type="match status" value="1"/>
</dbReference>
<evidence type="ECO:0000256" key="9">
    <source>
        <dbReference type="ARBA" id="ARBA00023315"/>
    </source>
</evidence>
<protein>
    <recommendedName>
        <fullName evidence="4 11">Serine acetyltransferase</fullName>
        <ecNumber evidence="3 11">2.3.1.30</ecNumber>
    </recommendedName>
</protein>
<dbReference type="EMBL" id="JANUGP010000039">
    <property type="protein sequence ID" value="MCS0605860.1"/>
    <property type="molecule type" value="Genomic_DNA"/>
</dbReference>
<dbReference type="NCBIfam" id="NF041874">
    <property type="entry name" value="EPS_EpsC"/>
    <property type="match status" value="1"/>
</dbReference>
<dbReference type="CDD" id="cd03354">
    <property type="entry name" value="LbH_SAT"/>
    <property type="match status" value="1"/>
</dbReference>
<evidence type="ECO:0000256" key="3">
    <source>
        <dbReference type="ARBA" id="ARBA00013266"/>
    </source>
</evidence>
<keyword evidence="9 11" id="KW-0012">Acyltransferase</keyword>
<evidence type="ECO:0000256" key="7">
    <source>
        <dbReference type="ARBA" id="ARBA00022737"/>
    </source>
</evidence>
<evidence type="ECO:0000256" key="2">
    <source>
        <dbReference type="ARBA" id="ARBA00007274"/>
    </source>
</evidence>
<evidence type="ECO:0000256" key="4">
    <source>
        <dbReference type="ARBA" id="ARBA00018522"/>
    </source>
</evidence>
<dbReference type="InterPro" id="IPR042122">
    <property type="entry name" value="Ser_AcTrfase_N_sf"/>
</dbReference>
<keyword evidence="5" id="KW-0028">Amino-acid biosynthesis</keyword>
<proteinExistence type="inferred from homology"/>
<reference evidence="12 13" key="1">
    <citation type="submission" date="2022-08" db="EMBL/GenBank/DDBJ databases">
        <authorList>
            <person name="Somphong A."/>
            <person name="Phongsopitanun W."/>
        </authorList>
    </citation>
    <scope>NUCLEOTIDE SEQUENCE [LARGE SCALE GENOMIC DNA]</scope>
    <source>
        <strain evidence="12 13">LP11</strain>
    </source>
</reference>
<evidence type="ECO:0000313" key="12">
    <source>
        <dbReference type="EMBL" id="MCS0605860.1"/>
    </source>
</evidence>
<dbReference type="InterPro" id="IPR045304">
    <property type="entry name" value="LbH_SAT"/>
</dbReference>
<evidence type="ECO:0000256" key="11">
    <source>
        <dbReference type="PIRNR" id="PIRNR000441"/>
    </source>
</evidence>
<evidence type="ECO:0000256" key="5">
    <source>
        <dbReference type="ARBA" id="ARBA00022605"/>
    </source>
</evidence>
<comment type="catalytic activity">
    <reaction evidence="10 11">
        <text>L-serine + acetyl-CoA = O-acetyl-L-serine + CoA</text>
        <dbReference type="Rhea" id="RHEA:24560"/>
        <dbReference type="ChEBI" id="CHEBI:33384"/>
        <dbReference type="ChEBI" id="CHEBI:57287"/>
        <dbReference type="ChEBI" id="CHEBI:57288"/>
        <dbReference type="ChEBI" id="CHEBI:58340"/>
        <dbReference type="EC" id="2.3.1.30"/>
    </reaction>
</comment>
<comment type="caution">
    <text evidence="12">The sequence shown here is derived from an EMBL/GenBank/DDBJ whole genome shotgun (WGS) entry which is preliminary data.</text>
</comment>
<accession>A0ABT2BBG6</accession>
<evidence type="ECO:0000256" key="8">
    <source>
        <dbReference type="ARBA" id="ARBA00023192"/>
    </source>
</evidence>
<dbReference type="InterPro" id="IPR001451">
    <property type="entry name" value="Hexapep"/>
</dbReference>
<dbReference type="Pfam" id="PF00132">
    <property type="entry name" value="Hexapep"/>
    <property type="match status" value="1"/>
</dbReference>
<dbReference type="EC" id="2.3.1.30" evidence="3 11"/>
<keyword evidence="13" id="KW-1185">Reference proteome</keyword>
<dbReference type="Proteomes" id="UP001205612">
    <property type="component" value="Unassembled WGS sequence"/>
</dbReference>
<comment type="similarity">
    <text evidence="2 11">Belongs to the transferase hexapeptide repeat family.</text>
</comment>
<sequence length="207" mass="21689">MHRVFVRAGEDLAVIVARDPSVRGRGEALLHPALPALWAHRAAHALYRRGRRRAAKLLAYWARSVTGIEIHPGARLGRRVFIDHGAAVVIGETAEVGDDVTLYHQVTLGAVGWWRDGRRPAGARRHPVVGDRAVLGAGATVLGPVTVGADALVGAGSLVVGDVPAGARVLAPVAAVVLPPPVAERGEAVERAEAGRLLRALATSGCW</sequence>
<keyword evidence="8" id="KW-0198">Cysteine biosynthesis</keyword>
<dbReference type="PIRSF" id="PIRSF000441">
    <property type="entry name" value="CysE"/>
    <property type="match status" value="1"/>
</dbReference>
<dbReference type="InterPro" id="IPR053376">
    <property type="entry name" value="Serine_acetyltransferase"/>
</dbReference>
<dbReference type="RefSeq" id="WP_258783227.1">
    <property type="nucleotide sequence ID" value="NZ_JANUGP010000039.1"/>
</dbReference>
<dbReference type="InterPro" id="IPR018357">
    <property type="entry name" value="Hexapep_transf_CS"/>
</dbReference>
<dbReference type="PANTHER" id="PTHR42811">
    <property type="entry name" value="SERINE ACETYLTRANSFERASE"/>
    <property type="match status" value="1"/>
</dbReference>
<dbReference type="InterPro" id="IPR005881">
    <property type="entry name" value="Ser_O-AcTrfase"/>
</dbReference>
<keyword evidence="6 11" id="KW-0808">Transferase</keyword>